<feature type="region of interest" description="Disordered" evidence="1">
    <location>
        <begin position="64"/>
        <end position="106"/>
    </location>
</feature>
<accession>A0A2A2LUJ6</accession>
<evidence type="ECO:0000256" key="1">
    <source>
        <dbReference type="SAM" id="MobiDB-lite"/>
    </source>
</evidence>
<sequence length="106" mass="12242">MDTKTQKMQAQTVTNRIRIERNTKRHDMTHAILDLIETVKLTMRSNAGQGPRGSENESFILAKQRKEGKDCQAKGCPQMSTLSMAREESPNEDERRWMDLGSRFEE</sequence>
<reference evidence="2 3" key="1">
    <citation type="journal article" date="2017" name="Curr. Biol.">
        <title>Genome architecture and evolution of a unichromosomal asexual nematode.</title>
        <authorList>
            <person name="Fradin H."/>
            <person name="Zegar C."/>
            <person name="Gutwein M."/>
            <person name="Lucas J."/>
            <person name="Kovtun M."/>
            <person name="Corcoran D."/>
            <person name="Baugh L.R."/>
            <person name="Kiontke K."/>
            <person name="Gunsalus K."/>
            <person name="Fitch D.H."/>
            <person name="Piano F."/>
        </authorList>
    </citation>
    <scope>NUCLEOTIDE SEQUENCE [LARGE SCALE GENOMIC DNA]</scope>
    <source>
        <strain evidence="2">PF1309</strain>
    </source>
</reference>
<evidence type="ECO:0000313" key="2">
    <source>
        <dbReference type="EMBL" id="PAV89849.1"/>
    </source>
</evidence>
<dbReference type="EMBL" id="LIAE01006424">
    <property type="protein sequence ID" value="PAV89849.1"/>
    <property type="molecule type" value="Genomic_DNA"/>
</dbReference>
<feature type="compositionally biased region" description="Basic and acidic residues" evidence="1">
    <location>
        <begin position="85"/>
        <end position="106"/>
    </location>
</feature>
<organism evidence="2 3">
    <name type="scientific">Diploscapter pachys</name>
    <dbReference type="NCBI Taxonomy" id="2018661"/>
    <lineage>
        <taxon>Eukaryota</taxon>
        <taxon>Metazoa</taxon>
        <taxon>Ecdysozoa</taxon>
        <taxon>Nematoda</taxon>
        <taxon>Chromadorea</taxon>
        <taxon>Rhabditida</taxon>
        <taxon>Rhabditina</taxon>
        <taxon>Rhabditomorpha</taxon>
        <taxon>Rhabditoidea</taxon>
        <taxon>Rhabditidae</taxon>
        <taxon>Diploscapter</taxon>
    </lineage>
</organism>
<comment type="caution">
    <text evidence="2">The sequence shown here is derived from an EMBL/GenBank/DDBJ whole genome shotgun (WGS) entry which is preliminary data.</text>
</comment>
<evidence type="ECO:0000313" key="3">
    <source>
        <dbReference type="Proteomes" id="UP000218231"/>
    </source>
</evidence>
<dbReference type="AlphaFoldDB" id="A0A2A2LUJ6"/>
<dbReference type="Proteomes" id="UP000218231">
    <property type="component" value="Unassembled WGS sequence"/>
</dbReference>
<gene>
    <name evidence="2" type="ORF">WR25_00696</name>
</gene>
<protein>
    <submittedName>
        <fullName evidence="2">Uncharacterized protein</fullName>
    </submittedName>
</protein>
<keyword evidence="3" id="KW-1185">Reference proteome</keyword>
<name>A0A2A2LUJ6_9BILA</name>
<proteinExistence type="predicted"/>